<dbReference type="SUPFAM" id="SSF48726">
    <property type="entry name" value="Immunoglobulin"/>
    <property type="match status" value="1"/>
</dbReference>
<dbReference type="STRING" id="62062.ENSHHUP00000013855"/>
<dbReference type="GeneTree" id="ENSGT01140000282831"/>
<dbReference type="GO" id="GO:0042101">
    <property type="term" value="C:T cell receptor complex"/>
    <property type="evidence" value="ECO:0007669"/>
    <property type="project" value="UniProtKB-KW"/>
</dbReference>
<dbReference type="InterPro" id="IPR051287">
    <property type="entry name" value="TCR_variable_region"/>
</dbReference>
<evidence type="ECO:0000256" key="5">
    <source>
        <dbReference type="ARBA" id="ARBA00043266"/>
    </source>
</evidence>
<dbReference type="Proteomes" id="UP000314982">
    <property type="component" value="Unassembled WGS sequence"/>
</dbReference>
<evidence type="ECO:0000313" key="8">
    <source>
        <dbReference type="Proteomes" id="UP000314982"/>
    </source>
</evidence>
<evidence type="ECO:0000256" key="3">
    <source>
        <dbReference type="ARBA" id="ARBA00023170"/>
    </source>
</evidence>
<dbReference type="AlphaFoldDB" id="A0A4W5KU40"/>
<dbReference type="Ensembl" id="ENSHHUT00000014308.1">
    <property type="protein sequence ID" value="ENSHHUP00000013855.1"/>
    <property type="gene ID" value="ENSHHUG00000008539.1"/>
</dbReference>
<keyword evidence="5" id="KW-1279">T cell receptor</keyword>
<dbReference type="InterPro" id="IPR013106">
    <property type="entry name" value="Ig_V-set"/>
</dbReference>
<keyword evidence="8" id="KW-1185">Reference proteome</keyword>
<dbReference type="InterPro" id="IPR007110">
    <property type="entry name" value="Ig-like_dom"/>
</dbReference>
<sequence length="132" mass="14835">MLSWHASGTLFRKKLTLFISGSSYEEEIISATTEERVFESDGVTLSCNYTGSYSTDTLLWYQQYSRSKPEFLLLLIEGGLKTHNESTHPRLSVKLNEDKTHVNLEISSAEVTDSALYYCVLKPTVTGNAETL</sequence>
<keyword evidence="2" id="KW-1064">Adaptive immunity</keyword>
<dbReference type="InterPro" id="IPR036179">
    <property type="entry name" value="Ig-like_dom_sf"/>
</dbReference>
<name>A0A4W5KU40_9TELE</name>
<dbReference type="PANTHER" id="PTHR19367:SF18">
    <property type="entry name" value="T CELL RECEPTOR ALPHA VARIABLE 16"/>
    <property type="match status" value="1"/>
</dbReference>
<reference evidence="8" key="1">
    <citation type="submission" date="2018-06" db="EMBL/GenBank/DDBJ databases">
        <title>Genome assembly of Danube salmon.</title>
        <authorList>
            <person name="Macqueen D.J."/>
            <person name="Gundappa M.K."/>
        </authorList>
    </citation>
    <scope>NUCLEOTIDE SEQUENCE [LARGE SCALE GENOMIC DNA]</scope>
</reference>
<keyword evidence="5" id="KW-0391">Immunity</keyword>
<evidence type="ECO:0000256" key="4">
    <source>
        <dbReference type="ARBA" id="ARBA00023319"/>
    </source>
</evidence>
<organism evidence="7 8">
    <name type="scientific">Hucho hucho</name>
    <name type="common">huchen</name>
    <dbReference type="NCBI Taxonomy" id="62062"/>
    <lineage>
        <taxon>Eukaryota</taxon>
        <taxon>Metazoa</taxon>
        <taxon>Chordata</taxon>
        <taxon>Craniata</taxon>
        <taxon>Vertebrata</taxon>
        <taxon>Euteleostomi</taxon>
        <taxon>Actinopterygii</taxon>
        <taxon>Neopterygii</taxon>
        <taxon>Teleostei</taxon>
        <taxon>Protacanthopterygii</taxon>
        <taxon>Salmoniformes</taxon>
        <taxon>Salmonidae</taxon>
        <taxon>Salmoninae</taxon>
        <taxon>Hucho</taxon>
    </lineage>
</organism>
<dbReference type="PROSITE" id="PS50835">
    <property type="entry name" value="IG_LIKE"/>
    <property type="match status" value="1"/>
</dbReference>
<evidence type="ECO:0000259" key="6">
    <source>
        <dbReference type="PROSITE" id="PS50835"/>
    </source>
</evidence>
<dbReference type="GO" id="GO:0002250">
    <property type="term" value="P:adaptive immune response"/>
    <property type="evidence" value="ECO:0007669"/>
    <property type="project" value="UniProtKB-KW"/>
</dbReference>
<evidence type="ECO:0000256" key="1">
    <source>
        <dbReference type="ARBA" id="ARBA00022729"/>
    </source>
</evidence>
<evidence type="ECO:0000256" key="2">
    <source>
        <dbReference type="ARBA" id="ARBA00023130"/>
    </source>
</evidence>
<proteinExistence type="predicted"/>
<keyword evidence="3" id="KW-0675">Receptor</keyword>
<keyword evidence="1" id="KW-0732">Signal</keyword>
<dbReference type="PANTHER" id="PTHR19367">
    <property type="entry name" value="T-CELL RECEPTOR ALPHA CHAIN V REGION"/>
    <property type="match status" value="1"/>
</dbReference>
<reference evidence="7" key="3">
    <citation type="submission" date="2025-09" db="UniProtKB">
        <authorList>
            <consortium name="Ensembl"/>
        </authorList>
    </citation>
    <scope>IDENTIFICATION</scope>
</reference>
<dbReference type="Pfam" id="PF07686">
    <property type="entry name" value="V-set"/>
    <property type="match status" value="1"/>
</dbReference>
<dbReference type="Gene3D" id="2.60.40.10">
    <property type="entry name" value="Immunoglobulins"/>
    <property type="match status" value="1"/>
</dbReference>
<evidence type="ECO:0000313" key="7">
    <source>
        <dbReference type="Ensembl" id="ENSHHUP00000013855.1"/>
    </source>
</evidence>
<accession>A0A4W5KU40</accession>
<dbReference type="InterPro" id="IPR013783">
    <property type="entry name" value="Ig-like_fold"/>
</dbReference>
<keyword evidence="4" id="KW-0393">Immunoglobulin domain</keyword>
<feature type="domain" description="Ig-like" evidence="6">
    <location>
        <begin position="26"/>
        <end position="132"/>
    </location>
</feature>
<reference evidence="7" key="2">
    <citation type="submission" date="2025-08" db="UniProtKB">
        <authorList>
            <consortium name="Ensembl"/>
        </authorList>
    </citation>
    <scope>IDENTIFICATION</scope>
</reference>
<protein>
    <recommendedName>
        <fullName evidence="6">Ig-like domain-containing protein</fullName>
    </recommendedName>
</protein>
<dbReference type="SMART" id="SM00406">
    <property type="entry name" value="IGv"/>
    <property type="match status" value="1"/>
</dbReference>